<dbReference type="PROSITE" id="PS51462">
    <property type="entry name" value="NUDIX"/>
    <property type="match status" value="1"/>
</dbReference>
<evidence type="ECO:0000259" key="5">
    <source>
        <dbReference type="PROSITE" id="PS51462"/>
    </source>
</evidence>
<gene>
    <name evidence="6" type="ORF">RSO01_65080</name>
</gene>
<dbReference type="PROSITE" id="PS00893">
    <property type="entry name" value="NUDIX_BOX"/>
    <property type="match status" value="1"/>
</dbReference>
<dbReference type="InterPro" id="IPR020476">
    <property type="entry name" value="Nudix_hydrolase"/>
</dbReference>
<evidence type="ECO:0000313" key="7">
    <source>
        <dbReference type="Proteomes" id="UP000321058"/>
    </source>
</evidence>
<proteinExistence type="inferred from homology"/>
<dbReference type="PRINTS" id="PR00502">
    <property type="entry name" value="NUDIXFAMILY"/>
</dbReference>
<dbReference type="InterPro" id="IPR020084">
    <property type="entry name" value="NUDIX_hydrolase_CS"/>
</dbReference>
<evidence type="ECO:0000256" key="3">
    <source>
        <dbReference type="ARBA" id="ARBA00022842"/>
    </source>
</evidence>
<dbReference type="Pfam" id="PF00293">
    <property type="entry name" value="NUDIX"/>
    <property type="match status" value="1"/>
</dbReference>
<dbReference type="PANTHER" id="PTHR43046">
    <property type="entry name" value="GDP-MANNOSE MANNOSYL HYDROLASE"/>
    <property type="match status" value="1"/>
</dbReference>
<comment type="cofactor">
    <cofactor evidence="1">
        <name>Mg(2+)</name>
        <dbReference type="ChEBI" id="CHEBI:18420"/>
    </cofactor>
</comment>
<dbReference type="InterPro" id="IPR000086">
    <property type="entry name" value="NUDIX_hydrolase_dom"/>
</dbReference>
<dbReference type="SUPFAM" id="SSF55811">
    <property type="entry name" value="Nudix"/>
    <property type="match status" value="1"/>
</dbReference>
<dbReference type="AlphaFoldDB" id="A0A512NK90"/>
<accession>A0A512NK90</accession>
<keyword evidence="2 4" id="KW-0378">Hydrolase</keyword>
<dbReference type="PANTHER" id="PTHR43046:SF12">
    <property type="entry name" value="GDP-MANNOSE MANNOSYL HYDROLASE"/>
    <property type="match status" value="1"/>
</dbReference>
<comment type="similarity">
    <text evidence="4">Belongs to the Nudix hydrolase family.</text>
</comment>
<name>A0A512NK90_9HYPH</name>
<dbReference type="OrthoDB" id="9761969at2"/>
<dbReference type="RefSeq" id="WP_147154701.1">
    <property type="nucleotide sequence ID" value="NZ_BKAJ01000127.1"/>
</dbReference>
<evidence type="ECO:0000256" key="4">
    <source>
        <dbReference type="RuleBase" id="RU003476"/>
    </source>
</evidence>
<comment type="caution">
    <text evidence="6">The sequence shown here is derived from an EMBL/GenBank/DDBJ whole genome shotgun (WGS) entry which is preliminary data.</text>
</comment>
<evidence type="ECO:0000256" key="2">
    <source>
        <dbReference type="ARBA" id="ARBA00022801"/>
    </source>
</evidence>
<dbReference type="EMBL" id="BKAJ01000127">
    <property type="protein sequence ID" value="GEP59342.1"/>
    <property type="molecule type" value="Genomic_DNA"/>
</dbReference>
<dbReference type="Proteomes" id="UP000321058">
    <property type="component" value="Unassembled WGS sequence"/>
</dbReference>
<feature type="domain" description="Nudix hydrolase" evidence="5">
    <location>
        <begin position="1"/>
        <end position="143"/>
    </location>
</feature>
<dbReference type="CDD" id="cd04685">
    <property type="entry name" value="NUDIX_Hydrolase"/>
    <property type="match status" value="1"/>
</dbReference>
<dbReference type="GO" id="GO:0016787">
    <property type="term" value="F:hydrolase activity"/>
    <property type="evidence" value="ECO:0007669"/>
    <property type="project" value="UniProtKB-KW"/>
</dbReference>
<reference evidence="6 7" key="1">
    <citation type="submission" date="2019-07" db="EMBL/GenBank/DDBJ databases">
        <title>Whole genome shotgun sequence of Reyranella soli NBRC 108950.</title>
        <authorList>
            <person name="Hosoyama A."/>
            <person name="Uohara A."/>
            <person name="Ohji S."/>
            <person name="Ichikawa N."/>
        </authorList>
    </citation>
    <scope>NUCLEOTIDE SEQUENCE [LARGE SCALE GENOMIC DNA]</scope>
    <source>
        <strain evidence="6 7">NBRC 108950</strain>
    </source>
</reference>
<keyword evidence="7" id="KW-1185">Reference proteome</keyword>
<evidence type="ECO:0000313" key="6">
    <source>
        <dbReference type="EMBL" id="GEP59342.1"/>
    </source>
</evidence>
<protein>
    <submittedName>
        <fullName evidence="6">DNA mismatch repair protein MutT</fullName>
    </submittedName>
</protein>
<evidence type="ECO:0000256" key="1">
    <source>
        <dbReference type="ARBA" id="ARBA00001946"/>
    </source>
</evidence>
<organism evidence="6 7">
    <name type="scientific">Reyranella soli</name>
    <dbReference type="NCBI Taxonomy" id="1230389"/>
    <lineage>
        <taxon>Bacteria</taxon>
        <taxon>Pseudomonadati</taxon>
        <taxon>Pseudomonadota</taxon>
        <taxon>Alphaproteobacteria</taxon>
        <taxon>Hyphomicrobiales</taxon>
        <taxon>Reyranellaceae</taxon>
        <taxon>Reyranella</taxon>
    </lineage>
</organism>
<keyword evidence="3" id="KW-0460">Magnesium</keyword>
<dbReference type="InterPro" id="IPR015797">
    <property type="entry name" value="NUDIX_hydrolase-like_dom_sf"/>
</dbReference>
<sequence>MRRRLSARFLILDQAGRILLFRFVYKRGPLAGQDFWGTPGGGVEDGETLEQAALRELVEETGLRRDSVGPEVARREVVLQLPDGEHVVQDERFFVVRVTDNALSKADWTDLEREVMVEHRWWSLDELAQTEATVWPKNLREMIGALP</sequence>
<dbReference type="Gene3D" id="3.90.79.10">
    <property type="entry name" value="Nucleoside Triphosphate Pyrophosphohydrolase"/>
    <property type="match status" value="1"/>
</dbReference>